<protein>
    <submittedName>
        <fullName evidence="1">Uncharacterized protein</fullName>
    </submittedName>
</protein>
<evidence type="ECO:0000313" key="1">
    <source>
        <dbReference type="EMBL" id="KXO15215.1"/>
    </source>
</evidence>
<dbReference type="STRING" id="28125.HMPREF3202_01972"/>
<comment type="caution">
    <text evidence="1">The sequence shown here is derived from an EMBL/GenBank/DDBJ whole genome shotgun (WGS) entry which is preliminary data.</text>
</comment>
<organism evidence="1 2">
    <name type="scientific">Prevotella bivia</name>
    <dbReference type="NCBI Taxonomy" id="28125"/>
    <lineage>
        <taxon>Bacteria</taxon>
        <taxon>Pseudomonadati</taxon>
        <taxon>Bacteroidota</taxon>
        <taxon>Bacteroidia</taxon>
        <taxon>Bacteroidales</taxon>
        <taxon>Prevotellaceae</taxon>
        <taxon>Prevotella</taxon>
    </lineage>
</organism>
<name>A0A137SS27_9BACT</name>
<sequence length="40" mass="4456">MDKAIPILLAFYHINNANKKSNLVGIIFLKRAIAPSLLAY</sequence>
<dbReference type="EMBL" id="LTAG01000112">
    <property type="protein sequence ID" value="KXO15215.1"/>
    <property type="molecule type" value="Genomic_DNA"/>
</dbReference>
<dbReference type="PATRIC" id="fig|28125.4.peg.1965"/>
<reference evidence="1 2" key="1">
    <citation type="submission" date="2016-02" db="EMBL/GenBank/DDBJ databases">
        <authorList>
            <person name="Wen L."/>
            <person name="He K."/>
            <person name="Yang H."/>
        </authorList>
    </citation>
    <scope>NUCLEOTIDE SEQUENCE [LARGE SCALE GENOMIC DNA]</scope>
    <source>
        <strain evidence="1 2">GED7880</strain>
    </source>
</reference>
<evidence type="ECO:0000313" key="2">
    <source>
        <dbReference type="Proteomes" id="UP000070093"/>
    </source>
</evidence>
<proteinExistence type="predicted"/>
<gene>
    <name evidence="1" type="ORF">HMPREF3202_01972</name>
</gene>
<accession>A0A137SS27</accession>
<dbReference type="Proteomes" id="UP000070093">
    <property type="component" value="Unassembled WGS sequence"/>
</dbReference>
<dbReference type="AlphaFoldDB" id="A0A137SS27"/>